<dbReference type="EMBL" id="CP171844">
    <property type="protein sequence ID" value="XKQ42803.1"/>
    <property type="molecule type" value="Genomic_DNA"/>
</dbReference>
<name>A0ACD5FBM5_RHILE</name>
<proteinExistence type="predicted"/>
<accession>A0ACD5FBM5</accession>
<organism evidence="1 2">
    <name type="scientific">Rhizobium leguminosarum</name>
    <dbReference type="NCBI Taxonomy" id="384"/>
    <lineage>
        <taxon>Bacteria</taxon>
        <taxon>Pseudomonadati</taxon>
        <taxon>Pseudomonadota</taxon>
        <taxon>Alphaproteobacteria</taxon>
        <taxon>Hyphomicrobiales</taxon>
        <taxon>Rhizobiaceae</taxon>
        <taxon>Rhizobium/Agrobacterium group</taxon>
        <taxon>Rhizobium</taxon>
    </lineage>
</organism>
<protein>
    <submittedName>
        <fullName evidence="1">C-type cytochrome, methanol metabolism-related</fullName>
    </submittedName>
</protein>
<dbReference type="Proteomes" id="UP000076193">
    <property type="component" value="Chromosome"/>
</dbReference>
<reference evidence="1" key="1">
    <citation type="submission" date="2024-10" db="EMBL/GenBank/DDBJ databases">
        <title>Strain of Rhizobium-related bacteria isolated fromm roots of Vavilovia formosa.</title>
        <authorList>
            <person name="Kimeklis A."/>
            <person name="Afonin A."/>
        </authorList>
    </citation>
    <scope>NUCLEOTIDE SEQUENCE</scope>
    <source>
        <strain evidence="1">Vaf12</strain>
    </source>
</reference>
<evidence type="ECO:0000313" key="1">
    <source>
        <dbReference type="EMBL" id="XKQ42803.1"/>
    </source>
</evidence>
<sequence>MFFRNAISVFAMILLPLTILDQAQAQDTKEKAAAVKDEDGKYFDGEGNPTFKIEQDGTVDWYTFSGYRRYHSDCHVCHGPDGMGSSYAPAMVNTLKNMDYGAFLAIVAEGRKNVGGGKQNVMPAFGDNKNVYCYIDDIYVYLRARAVGDAPRGRPPRKADKPQTAKDHEASCMGG</sequence>
<gene>
    <name evidence="1" type="ORF">A4A59_020490</name>
</gene>
<evidence type="ECO:0000313" key="2">
    <source>
        <dbReference type="Proteomes" id="UP000076193"/>
    </source>
</evidence>